<name>A0A2B9E9I6_BACCE</name>
<reference evidence="3 4" key="1">
    <citation type="submission" date="2017-09" db="EMBL/GenBank/DDBJ databases">
        <title>Large-scale bioinformatics analysis of Bacillus genomes uncovers conserved roles of natural products in bacterial physiology.</title>
        <authorList>
            <consortium name="Agbiome Team Llc"/>
            <person name="Bleich R.M."/>
            <person name="Grubbs K.J."/>
            <person name="Santa Maria K.C."/>
            <person name="Allen S.E."/>
            <person name="Farag S."/>
            <person name="Shank E.A."/>
            <person name="Bowers A."/>
        </authorList>
    </citation>
    <scope>NUCLEOTIDE SEQUENCE [LARGE SCALE GENOMIC DNA]</scope>
    <source>
        <strain evidence="3 4">AFS053130</strain>
    </source>
</reference>
<dbReference type="Proteomes" id="UP000222054">
    <property type="component" value="Unassembled WGS sequence"/>
</dbReference>
<feature type="chain" id="PRO_5012541451" evidence="2">
    <location>
        <begin position="21"/>
        <end position="60"/>
    </location>
</feature>
<evidence type="ECO:0000313" key="4">
    <source>
        <dbReference type="Proteomes" id="UP000222054"/>
    </source>
</evidence>
<protein>
    <submittedName>
        <fullName evidence="3">Uncharacterized protein</fullName>
    </submittedName>
</protein>
<accession>A0A2B9E9I6</accession>
<dbReference type="AlphaFoldDB" id="A0A2B9E9I6"/>
<dbReference type="RefSeq" id="WP_098776113.1">
    <property type="nucleotide sequence ID" value="NZ_NUHO01000027.1"/>
</dbReference>
<keyword evidence="1" id="KW-1133">Transmembrane helix</keyword>
<keyword evidence="1" id="KW-0812">Transmembrane</keyword>
<keyword evidence="1" id="KW-0472">Membrane</keyword>
<proteinExistence type="predicted"/>
<evidence type="ECO:0000256" key="1">
    <source>
        <dbReference type="SAM" id="Phobius"/>
    </source>
</evidence>
<keyword evidence="2" id="KW-0732">Signal</keyword>
<evidence type="ECO:0000256" key="2">
    <source>
        <dbReference type="SAM" id="SignalP"/>
    </source>
</evidence>
<feature type="signal peptide" evidence="2">
    <location>
        <begin position="1"/>
        <end position="20"/>
    </location>
</feature>
<gene>
    <name evidence="3" type="ORF">CN958_05265</name>
</gene>
<comment type="caution">
    <text evidence="3">The sequence shown here is derived from an EMBL/GenBank/DDBJ whole genome shotgun (WGS) entry which is preliminary data.</text>
</comment>
<organism evidence="3 4">
    <name type="scientific">Bacillus cereus</name>
    <dbReference type="NCBI Taxonomy" id="1396"/>
    <lineage>
        <taxon>Bacteria</taxon>
        <taxon>Bacillati</taxon>
        <taxon>Bacillota</taxon>
        <taxon>Bacilli</taxon>
        <taxon>Bacillales</taxon>
        <taxon>Bacillaceae</taxon>
        <taxon>Bacillus</taxon>
        <taxon>Bacillus cereus group</taxon>
    </lineage>
</organism>
<evidence type="ECO:0000313" key="3">
    <source>
        <dbReference type="EMBL" id="PGM96019.1"/>
    </source>
</evidence>
<sequence>MVIVYSVLWSLSLMVFSASATIFACVETSPMVAWWSIGSFIVLALSSYGIVQMFIDVSGG</sequence>
<dbReference type="EMBL" id="NUHO01000027">
    <property type="protein sequence ID" value="PGM96019.1"/>
    <property type="molecule type" value="Genomic_DNA"/>
</dbReference>
<feature type="transmembrane region" description="Helical" evidence="1">
    <location>
        <begin position="34"/>
        <end position="55"/>
    </location>
</feature>